<keyword evidence="5" id="KW-0186">Copper</keyword>
<dbReference type="STRING" id="763407.A0A163AA57"/>
<keyword evidence="6" id="KW-0472">Membrane</keyword>
<dbReference type="Gene3D" id="2.60.40.420">
    <property type="entry name" value="Cupredoxins - blue copper proteins"/>
    <property type="match status" value="3"/>
</dbReference>
<accession>A0A163AA57</accession>
<evidence type="ECO:0000256" key="1">
    <source>
        <dbReference type="ARBA" id="ARBA00010609"/>
    </source>
</evidence>
<dbReference type="CDD" id="cd13877">
    <property type="entry name" value="CuRO_2_Fet3p_like"/>
    <property type="match status" value="1"/>
</dbReference>
<dbReference type="GO" id="GO:0005507">
    <property type="term" value="F:copper ion binding"/>
    <property type="evidence" value="ECO:0007669"/>
    <property type="project" value="InterPro"/>
</dbReference>
<evidence type="ECO:0000256" key="3">
    <source>
        <dbReference type="ARBA" id="ARBA00022729"/>
    </source>
</evidence>
<proteinExistence type="inferred from homology"/>
<keyword evidence="2" id="KW-0479">Metal-binding</keyword>
<evidence type="ECO:0000256" key="7">
    <source>
        <dbReference type="SAM" id="SignalP"/>
    </source>
</evidence>
<evidence type="ECO:0000259" key="9">
    <source>
        <dbReference type="Pfam" id="PF07731"/>
    </source>
</evidence>
<feature type="signal peptide" evidence="7">
    <location>
        <begin position="1"/>
        <end position="19"/>
    </location>
</feature>
<keyword evidence="3 7" id="KW-0732">Signal</keyword>
<dbReference type="InterPro" id="IPR011706">
    <property type="entry name" value="Cu-oxidase_C"/>
</dbReference>
<dbReference type="PANTHER" id="PTHR11709:SF361">
    <property type="entry name" value="IRON TRANSPORT MULTICOPPER OXIDASE FET3"/>
    <property type="match status" value="1"/>
</dbReference>
<feature type="transmembrane region" description="Helical" evidence="6">
    <location>
        <begin position="545"/>
        <end position="565"/>
    </location>
</feature>
<feature type="domain" description="Plastocyanin-like" evidence="10">
    <location>
        <begin position="28"/>
        <end position="142"/>
    </location>
</feature>
<dbReference type="InterPro" id="IPR011707">
    <property type="entry name" value="Cu-oxidase-like_N"/>
</dbReference>
<dbReference type="InterPro" id="IPR002355">
    <property type="entry name" value="Cu_oxidase_Cu_BS"/>
</dbReference>
<dbReference type="RefSeq" id="XP_018290111.1">
    <property type="nucleotide sequence ID" value="XM_018440150.1"/>
</dbReference>
<feature type="chain" id="PRO_5007841623" evidence="7">
    <location>
        <begin position="20"/>
        <end position="587"/>
    </location>
</feature>
<dbReference type="InterPro" id="IPR033138">
    <property type="entry name" value="Cu_oxidase_CS"/>
</dbReference>
<evidence type="ECO:0000313" key="12">
    <source>
        <dbReference type="Proteomes" id="UP000077315"/>
    </source>
</evidence>
<gene>
    <name evidence="11" type="ORF">PHYBLDRAFT_40702</name>
</gene>
<keyword evidence="6" id="KW-1133">Transmembrane helix</keyword>
<evidence type="ECO:0000256" key="5">
    <source>
        <dbReference type="ARBA" id="ARBA00023008"/>
    </source>
</evidence>
<protein>
    <submittedName>
        <fullName evidence="11">Multicopper oxidase</fullName>
    </submittedName>
</protein>
<dbReference type="GO" id="GO:0033573">
    <property type="term" value="C:high-affinity iron permease complex"/>
    <property type="evidence" value="ECO:0007669"/>
    <property type="project" value="TreeGrafter"/>
</dbReference>
<dbReference type="FunCoup" id="A0A163AA57">
    <property type="interactions" value="75"/>
</dbReference>
<dbReference type="Pfam" id="PF00394">
    <property type="entry name" value="Cu-oxidase"/>
    <property type="match status" value="1"/>
</dbReference>
<dbReference type="SUPFAM" id="SSF49503">
    <property type="entry name" value="Cupredoxins"/>
    <property type="match status" value="3"/>
</dbReference>
<dbReference type="VEuPathDB" id="FungiDB:PHYBLDRAFT_40702"/>
<dbReference type="GeneID" id="29001056"/>
<evidence type="ECO:0000256" key="4">
    <source>
        <dbReference type="ARBA" id="ARBA00023002"/>
    </source>
</evidence>
<dbReference type="AlphaFoldDB" id="A0A163AA57"/>
<dbReference type="InterPro" id="IPR045087">
    <property type="entry name" value="Cu-oxidase_fam"/>
</dbReference>
<feature type="domain" description="Plastocyanin-like" evidence="8">
    <location>
        <begin position="150"/>
        <end position="288"/>
    </location>
</feature>
<dbReference type="GO" id="GO:0010106">
    <property type="term" value="P:cellular response to iron ion starvation"/>
    <property type="evidence" value="ECO:0007669"/>
    <property type="project" value="TreeGrafter"/>
</dbReference>
<dbReference type="PANTHER" id="PTHR11709">
    <property type="entry name" value="MULTI-COPPER OXIDASE"/>
    <property type="match status" value="1"/>
</dbReference>
<evidence type="ECO:0000256" key="2">
    <source>
        <dbReference type="ARBA" id="ARBA00022723"/>
    </source>
</evidence>
<evidence type="ECO:0000259" key="8">
    <source>
        <dbReference type="Pfam" id="PF00394"/>
    </source>
</evidence>
<sequence>MHFLGTCLATIAALGLVRAARVELDWVVGYTTANPDGLFERQVIGINGEWPPKQVEATLNDVLVINIHNELNEPTALHAHGMFQNNTNYMDGPSMVTQCPIPAGMNFTYEFTITQTGTYWMHSHYGGQYADGFKMALILHNPAEPYKYDEDITVPISDWYHDQSGNNLKIFMNENNPTGAEPVPESGLIMDNVNSSLTFVPGKTYRLRLINMSAFSMFYFSIDGHDMDVIETDGIYTQRTTVKSLYLTAAQRISVLVTAKNATNLNYYMHADMNTDMFDTISDSLQTNLTAPIYYDKSVTEFAPSEDVGMGSDFDDIVIPPLEVMAAVPAEQQLNLTFEFQVYTDGINRGAFNNIPYIAPKVPILNTLMTMGNLSHEVDVYGRHSVPYILDHLNMIEVILNNADSGDHPFHLHGHVFQIVARGPGIYDGTNENITWYLDNPNRRDTVAVPAESFTIIRFRADNPGIWIFHCHIEWHLETGLAAIFVEAPDIAQQRMTLPQAFNDLCEAGNIPYSGNAAGKQGLDLKGAPSGVDILIDGFTASGKGAMAGCILSALLGIGAIVWFAHSDPEARGREIIAAKMREEQED</sequence>
<feature type="domain" description="Plastocyanin-like" evidence="9">
    <location>
        <begin position="358"/>
        <end position="489"/>
    </location>
</feature>
<organism evidence="11 12">
    <name type="scientific">Phycomyces blakesleeanus (strain ATCC 8743b / DSM 1359 / FGSC 10004 / NBRC 33097 / NRRL 1555)</name>
    <dbReference type="NCBI Taxonomy" id="763407"/>
    <lineage>
        <taxon>Eukaryota</taxon>
        <taxon>Fungi</taxon>
        <taxon>Fungi incertae sedis</taxon>
        <taxon>Mucoromycota</taxon>
        <taxon>Mucoromycotina</taxon>
        <taxon>Mucoromycetes</taxon>
        <taxon>Mucorales</taxon>
        <taxon>Phycomycetaceae</taxon>
        <taxon>Phycomyces</taxon>
    </lineage>
</organism>
<dbReference type="PROSITE" id="PS00079">
    <property type="entry name" value="MULTICOPPER_OXIDASE1"/>
    <property type="match status" value="1"/>
</dbReference>
<dbReference type="Pfam" id="PF07732">
    <property type="entry name" value="Cu-oxidase_3"/>
    <property type="match status" value="1"/>
</dbReference>
<dbReference type="OrthoDB" id="2121828at2759"/>
<dbReference type="Pfam" id="PF07731">
    <property type="entry name" value="Cu-oxidase_2"/>
    <property type="match status" value="1"/>
</dbReference>
<keyword evidence="4" id="KW-0560">Oxidoreductase</keyword>
<name>A0A163AA57_PHYB8</name>
<dbReference type="InterPro" id="IPR008972">
    <property type="entry name" value="Cupredoxin"/>
</dbReference>
<evidence type="ECO:0000259" key="10">
    <source>
        <dbReference type="Pfam" id="PF07732"/>
    </source>
</evidence>
<dbReference type="InParanoid" id="A0A163AA57"/>
<dbReference type="InterPro" id="IPR044130">
    <property type="entry name" value="CuRO_2_Fet3-like"/>
</dbReference>
<dbReference type="Proteomes" id="UP000077315">
    <property type="component" value="Unassembled WGS sequence"/>
</dbReference>
<keyword evidence="6" id="KW-0812">Transmembrane</keyword>
<dbReference type="GO" id="GO:0033215">
    <property type="term" value="P:reductive iron assimilation"/>
    <property type="evidence" value="ECO:0007669"/>
    <property type="project" value="TreeGrafter"/>
</dbReference>
<dbReference type="EMBL" id="KV440984">
    <property type="protein sequence ID" value="OAD72071.1"/>
    <property type="molecule type" value="Genomic_DNA"/>
</dbReference>
<dbReference type="PROSITE" id="PS00080">
    <property type="entry name" value="MULTICOPPER_OXIDASE2"/>
    <property type="match status" value="1"/>
</dbReference>
<evidence type="ECO:0000256" key="6">
    <source>
        <dbReference type="SAM" id="Phobius"/>
    </source>
</evidence>
<keyword evidence="12" id="KW-1185">Reference proteome</keyword>
<reference evidence="12" key="1">
    <citation type="submission" date="2015-06" db="EMBL/GenBank/DDBJ databases">
        <title>Expansion of signal transduction pathways in fungi by whole-genome duplication.</title>
        <authorList>
            <consortium name="DOE Joint Genome Institute"/>
            <person name="Corrochano L.M."/>
            <person name="Kuo A."/>
            <person name="Marcet-Houben M."/>
            <person name="Polaino S."/>
            <person name="Salamov A."/>
            <person name="Villalobos J.M."/>
            <person name="Alvarez M.I."/>
            <person name="Avalos J."/>
            <person name="Benito E.P."/>
            <person name="Benoit I."/>
            <person name="Burger G."/>
            <person name="Camino L.P."/>
            <person name="Canovas D."/>
            <person name="Cerda-Olmedo E."/>
            <person name="Cheng J.-F."/>
            <person name="Dominguez A."/>
            <person name="Elias M."/>
            <person name="Eslava A.P."/>
            <person name="Glaser F."/>
            <person name="Grimwood J."/>
            <person name="Gutierrez G."/>
            <person name="Heitman J."/>
            <person name="Henrissat B."/>
            <person name="Iturriaga E.A."/>
            <person name="Lang B.F."/>
            <person name="Lavin J.L."/>
            <person name="Lee S."/>
            <person name="Li W."/>
            <person name="Lindquist E."/>
            <person name="Lopez-Garcia S."/>
            <person name="Luque E.M."/>
            <person name="Marcos A.T."/>
            <person name="Martin J."/>
            <person name="McCluskey K."/>
            <person name="Medina H.R."/>
            <person name="Miralles-Duran A."/>
            <person name="Miyazaki A."/>
            <person name="Munoz-Torres E."/>
            <person name="Oguiza J.A."/>
            <person name="Ohm R."/>
            <person name="Olmedo M."/>
            <person name="Orejas M."/>
            <person name="Ortiz-Castellanos L."/>
            <person name="Pisabarro A.G."/>
            <person name="Rodriguez-Romero J."/>
            <person name="Ruiz-Herrera J."/>
            <person name="Ruiz-Vazquez R."/>
            <person name="Sanz C."/>
            <person name="Schackwitz W."/>
            <person name="Schmutz J."/>
            <person name="Shahriari M."/>
            <person name="Shelest E."/>
            <person name="Silva-Franco F."/>
            <person name="Soanes D."/>
            <person name="Syed K."/>
            <person name="Tagua V.G."/>
            <person name="Talbot N.J."/>
            <person name="Thon M."/>
            <person name="De vries R.P."/>
            <person name="Wiebenga A."/>
            <person name="Yadav J.S."/>
            <person name="Braun E.L."/>
            <person name="Baker S."/>
            <person name="Garre V."/>
            <person name="Horwitz B."/>
            <person name="Torres-Martinez S."/>
            <person name="Idnurm A."/>
            <person name="Herrera-Estrella A."/>
            <person name="Gabaldon T."/>
            <person name="Grigoriev I.V."/>
        </authorList>
    </citation>
    <scope>NUCLEOTIDE SEQUENCE [LARGE SCALE GENOMIC DNA]</scope>
    <source>
        <strain evidence="12">NRRL 1555(-)</strain>
    </source>
</reference>
<comment type="similarity">
    <text evidence="1">Belongs to the multicopper oxidase family.</text>
</comment>
<dbReference type="InterPro" id="IPR001117">
    <property type="entry name" value="Cu-oxidase_2nd"/>
</dbReference>
<dbReference type="GO" id="GO:0004322">
    <property type="term" value="F:ferroxidase activity"/>
    <property type="evidence" value="ECO:0007669"/>
    <property type="project" value="TreeGrafter"/>
</dbReference>
<dbReference type="CDD" id="cd13899">
    <property type="entry name" value="CuRO_3_Fet3p"/>
    <property type="match status" value="1"/>
</dbReference>
<dbReference type="CDD" id="cd13851">
    <property type="entry name" value="CuRO_1_Fet3p"/>
    <property type="match status" value="1"/>
</dbReference>
<evidence type="ECO:0000313" key="11">
    <source>
        <dbReference type="EMBL" id="OAD72071.1"/>
    </source>
</evidence>